<dbReference type="InterPro" id="IPR001599">
    <property type="entry name" value="Macroglobln_a2"/>
</dbReference>
<dbReference type="SMART" id="SM01419">
    <property type="entry name" value="Thiol-ester_cl"/>
    <property type="match status" value="1"/>
</dbReference>
<dbReference type="SMART" id="SM01359">
    <property type="entry name" value="A2M_N_2"/>
    <property type="match status" value="1"/>
</dbReference>
<dbReference type="Gene3D" id="2.60.40.3710">
    <property type="match status" value="1"/>
</dbReference>
<evidence type="ECO:0000313" key="6">
    <source>
        <dbReference type="Proteomes" id="UP000199400"/>
    </source>
</evidence>
<reference evidence="6" key="1">
    <citation type="submission" date="2016-10" db="EMBL/GenBank/DDBJ databases">
        <authorList>
            <person name="Varghese N."/>
            <person name="Submissions S."/>
        </authorList>
    </citation>
    <scope>NUCLEOTIDE SEQUENCE [LARGE SCALE GENOMIC DNA]</scope>
    <source>
        <strain evidence="6">ATCC 25963</strain>
    </source>
</reference>
<proteinExistence type="inferred from homology"/>
<dbReference type="SUPFAM" id="SSF48239">
    <property type="entry name" value="Terpenoid cyclases/Protein prenyltransferases"/>
    <property type="match status" value="1"/>
</dbReference>
<feature type="domain" description="Alpha-2-macroglobulin" evidence="4">
    <location>
        <begin position="1224"/>
        <end position="1314"/>
    </location>
</feature>
<dbReference type="Gene3D" id="2.60.40.1930">
    <property type="match status" value="1"/>
</dbReference>
<dbReference type="InterPro" id="IPR047565">
    <property type="entry name" value="Alpha-macroglob_thiol-ester_cl"/>
</dbReference>
<dbReference type="PANTHER" id="PTHR40094">
    <property type="entry name" value="ALPHA-2-MACROGLOBULIN HOMOLOG"/>
    <property type="match status" value="1"/>
</dbReference>
<sequence>MQHPRGPRLCLLTLSPALLALAACQPVPKPAAETGASEEQPAGDSLVRTIPADKAGVPLVFPPPPTDRQPRPELDIAGEDVGSDQQLTVNWPALEDGKFDVEGQVVRLRFNRAVKLPGKIVKDKPIAAAAGTLTIDPPVAGKAVWTHNRALEFRADKPFDPDATYTIAVQGVTTEDGGAMEPWKASFTAEPRIDIAGKTITYLPKPGEYGVVNVYPQWGGRVRSDGSFFVVFDQPVNLKKVGALVELAYENGEKIPVNLTHLKGSRFEGYTVNPRQVLEVRPAAPMREEAAIVFKAHGARDEAFEKHYEVAGPLELTKASCGYAWDRSVCDWQNPRLRTDGREIALEFTNRLDVAQATLKNQVRVTPAVENLSVWVNDTWESNGRVVVSGNFLPSQTYRVALPALKDIYGNTVPPTAITVETTPLAASVSMPEGVLILDGAASRGFTVTSRNVARGEIQAWEVADDAAALARAREQLDRRTPPDGAPTATIGFEPAASPDQFVTTQVDLLSRLKPGKNYVLGVNLVAPVAGAHPVVYPSWMSASRQPLALVTPGDDQALAVHTHVLPEVTLVHVARLATGQPVSGARFSLNGDKVAGPTTDANGFAVLPIGLDRAGSTAVRVEDGATALTVQLKNPARENRLFPHFSAESAPQLGDRRGMVITDRGIYRPGAVVHIKASVRQRAGDAITPLAGKPVVVKVIGPTEEELASFPLITDDMGSVAADYNVPAEARLGRHLVVVSEASSDKRLDEAVVQVAEFEPPRFTVDVDAREAKGVLAATVVGKYLFGAAMDQAQVEWTVTREPAALPSGTLVDAGLVFTEQEDEWWEEDDGDDAWSRAGSGVLGPDGTLKVTQKLDLSGTVGPQSFTLEADVADTSYRHIAGRGTVVVHPAERYAGLKIDRPWSDVGAPVKVQLGVVDREGKSVAGLPVTARLYEVDWTYSKKPMKGGGYDYQWQRTTKEVGHCTATSTSVPASCDLVPPDSGSYEVRAEVDGRPGGMMDLWAWGHGGDQPVVPSKGRTIELTPDKARYAPGETAKLLVRSPYPAATAIFTLEQGGLLKQEVRRLDEAAALFEVPITASHAPYVHATVTLLPIGSGEERTDWKIGVLRIPVTLDEVRLKAAVTSDKATYEPREEVAITVDVSDGGKPVAGAEVALAVVDEGVLRMTNFHAEDPAAALRPGQPLAFEVSDSRDLLAALLKHSQTAGDGDASASVTNTRKNFVQTAFWKPDLRTDAGGKATVKFTLPDNLTRFRMMAVVIDRQGKGAAVENDFTVRRPVMMIPVVPRFAATGDSFEAAAMVHNNTDSPLAATVAMNDATQAVTVPPQGHQRVGFPLTAAAPGELKLSFNVRDGSNAVRDAVESTIPVDVPGLAERPHLDGAFVGAQEIALEIPASILVGRGDKDYIRVLAGQHLWPELGARLQYLLDYPHGCVEQTTSSTLPLLAARDILPRIGVGGMSREELDKRIQVGLKRLAGMRTSSGGLGYWPGDTVPNVYGTAYAVRALVAAKQAGLTLPDGLLEGVTEYLEQMLLSDGTEAEVQAAIAHTLSELGALPGSAADPLFDRKQHMGVFGLASLAIALSSLGGQEDRVNQLLDEVEANYDADGKLVKEPGYRDFYYFGSSTRTMAQTVIALGRLRPGSVLKAKLTQKLADATEGYTTQATAYSLMAIAEQLKNQPASGAGVTASVDGVALAPAAELGAGALEFRLPVADLKGKKAVLKLASDSTAAIAFMVEGAWKRPLDDARGLVATSAKEGPDVYRAITDARGGPVDLTTIKPGQVLRVALLADLPVGELDGNQMNYLAVTDRLPAGFEPIQPDLWTVARAPELTDAHPFYDQLRWGGSDASYVELRDDRVYVYFDRVWGDRVVATYLVRASTPGTFVLPPASAEFMYVGGSHGYSTAGKVQIKP</sequence>
<dbReference type="Gene3D" id="1.50.10.20">
    <property type="match status" value="1"/>
</dbReference>
<dbReference type="Pfam" id="PF17973">
    <property type="entry name" value="bMG10"/>
    <property type="match status" value="1"/>
</dbReference>
<dbReference type="RefSeq" id="WP_170135869.1">
    <property type="nucleotide sequence ID" value="NZ_FOMX01000016.1"/>
</dbReference>
<feature type="chain" id="PRO_5011532232" evidence="2">
    <location>
        <begin position="23"/>
        <end position="1909"/>
    </location>
</feature>
<evidence type="ECO:0000313" key="5">
    <source>
        <dbReference type="EMBL" id="SFE63030.1"/>
    </source>
</evidence>
<name>A0A1I2C5W6_9BACT</name>
<keyword evidence="2" id="KW-0732">Signal</keyword>
<evidence type="ECO:0000259" key="3">
    <source>
        <dbReference type="SMART" id="SM01359"/>
    </source>
</evidence>
<feature type="domain" description="Alpha-2-macroglobulin bait region" evidence="3">
    <location>
        <begin position="1021"/>
        <end position="1166"/>
    </location>
</feature>
<dbReference type="PROSITE" id="PS51257">
    <property type="entry name" value="PROKAR_LIPOPROTEIN"/>
    <property type="match status" value="1"/>
</dbReference>
<comment type="similarity">
    <text evidence="1">Belongs to the protease inhibitor I39 (alpha-2-macroglobulin) family. Bacterial alpha-2-macroglobulin subfamily.</text>
</comment>
<dbReference type="InterPro" id="IPR011625">
    <property type="entry name" value="A2M_N_BRD"/>
</dbReference>
<dbReference type="InterPro" id="IPR002890">
    <property type="entry name" value="MG2"/>
</dbReference>
<evidence type="ECO:0000256" key="1">
    <source>
        <dbReference type="ARBA" id="ARBA00010556"/>
    </source>
</evidence>
<dbReference type="Pfam" id="PF01835">
    <property type="entry name" value="MG2"/>
    <property type="match status" value="1"/>
</dbReference>
<dbReference type="InterPro" id="IPR051802">
    <property type="entry name" value="YfhM-like"/>
</dbReference>
<dbReference type="InterPro" id="IPR008930">
    <property type="entry name" value="Terpenoid_cyclase/PrenylTrfase"/>
</dbReference>
<dbReference type="STRING" id="54.SAMN02745121_04961"/>
<dbReference type="SMART" id="SM01360">
    <property type="entry name" value="A2M"/>
    <property type="match status" value="1"/>
</dbReference>
<gene>
    <name evidence="5" type="ORF">SAMN02745121_04961</name>
</gene>
<dbReference type="Pfam" id="PF07703">
    <property type="entry name" value="A2M_BRD"/>
    <property type="match status" value="1"/>
</dbReference>
<organism evidence="5 6">
    <name type="scientific">Nannocystis exedens</name>
    <dbReference type="NCBI Taxonomy" id="54"/>
    <lineage>
        <taxon>Bacteria</taxon>
        <taxon>Pseudomonadati</taxon>
        <taxon>Myxococcota</taxon>
        <taxon>Polyangia</taxon>
        <taxon>Nannocystales</taxon>
        <taxon>Nannocystaceae</taxon>
        <taxon>Nannocystis</taxon>
    </lineage>
</organism>
<accession>A0A1I2C5W6</accession>
<dbReference type="Proteomes" id="UP000199400">
    <property type="component" value="Unassembled WGS sequence"/>
</dbReference>
<dbReference type="Gene3D" id="2.20.130.20">
    <property type="match status" value="1"/>
</dbReference>
<feature type="signal peptide" evidence="2">
    <location>
        <begin position="1"/>
        <end position="22"/>
    </location>
</feature>
<evidence type="ECO:0000256" key="2">
    <source>
        <dbReference type="SAM" id="SignalP"/>
    </source>
</evidence>
<protein>
    <submittedName>
        <fullName evidence="5">Uncharacterized conserved protein YfaS, alpha-2-macroglobulin family</fullName>
    </submittedName>
</protein>
<evidence type="ECO:0000259" key="4">
    <source>
        <dbReference type="SMART" id="SM01360"/>
    </source>
</evidence>
<dbReference type="GO" id="GO:0004866">
    <property type="term" value="F:endopeptidase inhibitor activity"/>
    <property type="evidence" value="ECO:0007669"/>
    <property type="project" value="InterPro"/>
</dbReference>
<dbReference type="InterPro" id="IPR041246">
    <property type="entry name" value="Bact_MG10"/>
</dbReference>
<keyword evidence="6" id="KW-1185">Reference proteome</keyword>
<dbReference type="EMBL" id="FOMX01000016">
    <property type="protein sequence ID" value="SFE63030.1"/>
    <property type="molecule type" value="Genomic_DNA"/>
</dbReference>
<dbReference type="Pfam" id="PF00207">
    <property type="entry name" value="A2M"/>
    <property type="match status" value="1"/>
</dbReference>
<dbReference type="CDD" id="cd02891">
    <property type="entry name" value="A2M_like"/>
    <property type="match status" value="1"/>
</dbReference>
<dbReference type="PANTHER" id="PTHR40094:SF1">
    <property type="entry name" value="UBIQUITIN DOMAIN-CONTAINING PROTEIN"/>
    <property type="match status" value="1"/>
</dbReference>